<evidence type="ECO:0000313" key="1">
    <source>
        <dbReference type="EMBL" id="JAD14753.1"/>
    </source>
</evidence>
<name>A0A0A8XQ15_ARUDO</name>
<organism evidence="1">
    <name type="scientific">Arundo donax</name>
    <name type="common">Giant reed</name>
    <name type="synonym">Donax arundinaceus</name>
    <dbReference type="NCBI Taxonomy" id="35708"/>
    <lineage>
        <taxon>Eukaryota</taxon>
        <taxon>Viridiplantae</taxon>
        <taxon>Streptophyta</taxon>
        <taxon>Embryophyta</taxon>
        <taxon>Tracheophyta</taxon>
        <taxon>Spermatophyta</taxon>
        <taxon>Magnoliopsida</taxon>
        <taxon>Liliopsida</taxon>
        <taxon>Poales</taxon>
        <taxon>Poaceae</taxon>
        <taxon>PACMAD clade</taxon>
        <taxon>Arundinoideae</taxon>
        <taxon>Arundineae</taxon>
        <taxon>Arundo</taxon>
    </lineage>
</organism>
<reference evidence="1" key="1">
    <citation type="submission" date="2014-09" db="EMBL/GenBank/DDBJ databases">
        <authorList>
            <person name="Magalhaes I.L.F."/>
            <person name="Oliveira U."/>
            <person name="Santos F.R."/>
            <person name="Vidigal T.H.D.A."/>
            <person name="Brescovit A.D."/>
            <person name="Santos A.J."/>
        </authorList>
    </citation>
    <scope>NUCLEOTIDE SEQUENCE</scope>
    <source>
        <tissue evidence="1">Shoot tissue taken approximately 20 cm above the soil surface</tissue>
    </source>
</reference>
<reference evidence="1" key="2">
    <citation type="journal article" date="2015" name="Data Brief">
        <title>Shoot transcriptome of the giant reed, Arundo donax.</title>
        <authorList>
            <person name="Barrero R.A."/>
            <person name="Guerrero F.D."/>
            <person name="Moolhuijzen P."/>
            <person name="Goolsby J.A."/>
            <person name="Tidwell J."/>
            <person name="Bellgard S.E."/>
            <person name="Bellgard M.I."/>
        </authorList>
    </citation>
    <scope>NUCLEOTIDE SEQUENCE</scope>
    <source>
        <tissue evidence="1">Shoot tissue taken approximately 20 cm above the soil surface</tissue>
    </source>
</reference>
<protein>
    <submittedName>
        <fullName evidence="1">Uncharacterized protein</fullName>
    </submittedName>
</protein>
<sequence length="93" mass="10813">MAPRRHRPLLNRIFHHSNGLSAKETCLGTGHPDDWHGAAYHILNIVRIKDFSRSALISRMKWLQWQNLARNVMFLCVCTLMFSCCGNVEFMQL</sequence>
<dbReference type="EMBL" id="GBRH01283142">
    <property type="protein sequence ID" value="JAD14753.1"/>
    <property type="molecule type" value="Transcribed_RNA"/>
</dbReference>
<proteinExistence type="predicted"/>
<accession>A0A0A8XQ15</accession>
<dbReference type="AlphaFoldDB" id="A0A0A8XQ15"/>